<dbReference type="AlphaFoldDB" id="A0A0W0YYG8"/>
<proteinExistence type="predicted"/>
<sequence length="178" mass="20736">MKSYALATQFNGESLQWHVPGNTYNPTTLFARKALGKWKKDIDDFVRQMQPGFCHCLYLDGYYIYGQKLGDKACVIVCDTELTIEQMRYLAYYLLNIGVDRETVAAHMEKYTRDEKVEQVKQELGEVKKIMIDNIDKVLERGERIEDLIKRTEGLADTSFLFHKKAKELNSCWPCTIF</sequence>
<name>A0A0W0YYG8_LEGSP</name>
<protein>
    <submittedName>
        <fullName evidence="3">Synaptobrevin</fullName>
    </submittedName>
</protein>
<dbReference type="EMBL" id="LNYX01000031">
    <property type="protein sequence ID" value="KTD61911.1"/>
    <property type="molecule type" value="Genomic_DNA"/>
</dbReference>
<reference evidence="3 4" key="1">
    <citation type="submission" date="2015-11" db="EMBL/GenBank/DDBJ databases">
        <title>Genomic analysis of 38 Legionella species identifies large and diverse effector repertoires.</title>
        <authorList>
            <person name="Burstein D."/>
            <person name="Amaro F."/>
            <person name="Zusman T."/>
            <person name="Lifshitz Z."/>
            <person name="Cohen O."/>
            <person name="Gilbert J.A."/>
            <person name="Pupko T."/>
            <person name="Shuman H.A."/>
            <person name="Segal G."/>
        </authorList>
    </citation>
    <scope>NUCLEOTIDE SEQUENCE [LARGE SCALE GENOMIC DNA]</scope>
    <source>
        <strain evidence="3 4">Mt.St.Helens-9</strain>
    </source>
</reference>
<keyword evidence="1" id="KW-0813">Transport</keyword>
<dbReference type="RefSeq" id="WP_058484421.1">
    <property type="nucleotide sequence ID" value="NZ_CAAAII010000006.1"/>
</dbReference>
<dbReference type="PATRIC" id="fig|452.5.peg.2811"/>
<evidence type="ECO:0000256" key="1">
    <source>
        <dbReference type="ARBA" id="ARBA00022927"/>
    </source>
</evidence>
<dbReference type="InterPro" id="IPR051097">
    <property type="entry name" value="Synaptobrevin-like_transport"/>
</dbReference>
<dbReference type="PRINTS" id="PR00219">
    <property type="entry name" value="SYNAPTOBREVN"/>
</dbReference>
<keyword evidence="4" id="KW-1185">Reference proteome</keyword>
<evidence type="ECO:0000313" key="3">
    <source>
        <dbReference type="EMBL" id="KTD61911.1"/>
    </source>
</evidence>
<dbReference type="PROSITE" id="PS50892">
    <property type="entry name" value="V_SNARE"/>
    <property type="match status" value="1"/>
</dbReference>
<dbReference type="OrthoDB" id="5639059at2"/>
<gene>
    <name evidence="3" type="ORF">Lspi_2541</name>
</gene>
<dbReference type="PANTHER" id="PTHR21136:SF168">
    <property type="entry name" value="VESICLE-ASSOCIATED MEMBRANE PROTEIN 9"/>
    <property type="match status" value="1"/>
</dbReference>
<dbReference type="PANTHER" id="PTHR21136">
    <property type="entry name" value="SNARE PROTEINS"/>
    <property type="match status" value="1"/>
</dbReference>
<dbReference type="InterPro" id="IPR042855">
    <property type="entry name" value="V_SNARE_CC"/>
</dbReference>
<dbReference type="InterPro" id="IPR001388">
    <property type="entry name" value="Synaptobrevin-like"/>
</dbReference>
<keyword evidence="1" id="KW-0653">Protein transport</keyword>
<dbReference type="GO" id="GO:0016020">
    <property type="term" value="C:membrane"/>
    <property type="evidence" value="ECO:0007669"/>
    <property type="project" value="InterPro"/>
</dbReference>
<dbReference type="SUPFAM" id="SSF58038">
    <property type="entry name" value="SNARE fusion complex"/>
    <property type="match status" value="1"/>
</dbReference>
<accession>A0A0W0YYG8</accession>
<dbReference type="Pfam" id="PF00957">
    <property type="entry name" value="Synaptobrevin"/>
    <property type="match status" value="1"/>
</dbReference>
<dbReference type="Proteomes" id="UP000054877">
    <property type="component" value="Unassembled WGS sequence"/>
</dbReference>
<dbReference type="CDD" id="cd15843">
    <property type="entry name" value="R-SNARE"/>
    <property type="match status" value="1"/>
</dbReference>
<feature type="domain" description="V-SNARE coiled-coil homology" evidence="2">
    <location>
        <begin position="116"/>
        <end position="174"/>
    </location>
</feature>
<dbReference type="Gene3D" id="1.20.5.110">
    <property type="match status" value="1"/>
</dbReference>
<organism evidence="3 4">
    <name type="scientific">Legionella spiritensis</name>
    <dbReference type="NCBI Taxonomy" id="452"/>
    <lineage>
        <taxon>Bacteria</taxon>
        <taxon>Pseudomonadati</taxon>
        <taxon>Pseudomonadota</taxon>
        <taxon>Gammaproteobacteria</taxon>
        <taxon>Legionellales</taxon>
        <taxon>Legionellaceae</taxon>
        <taxon>Legionella</taxon>
    </lineage>
</organism>
<evidence type="ECO:0000313" key="4">
    <source>
        <dbReference type="Proteomes" id="UP000054877"/>
    </source>
</evidence>
<evidence type="ECO:0000259" key="2">
    <source>
        <dbReference type="PROSITE" id="PS50892"/>
    </source>
</evidence>
<comment type="caution">
    <text evidence="3">The sequence shown here is derived from an EMBL/GenBank/DDBJ whole genome shotgun (WGS) entry which is preliminary data.</text>
</comment>
<dbReference type="STRING" id="452.Lspi_2541"/>
<dbReference type="GO" id="GO:0016192">
    <property type="term" value="P:vesicle-mediated transport"/>
    <property type="evidence" value="ECO:0007669"/>
    <property type="project" value="InterPro"/>
</dbReference>
<dbReference type="GO" id="GO:0015031">
    <property type="term" value="P:protein transport"/>
    <property type="evidence" value="ECO:0007669"/>
    <property type="project" value="UniProtKB-KW"/>
</dbReference>